<dbReference type="RefSeq" id="WP_101355103.1">
    <property type="nucleotide sequence ID" value="NZ_PIQO01000012.1"/>
</dbReference>
<evidence type="ECO:0000259" key="1">
    <source>
        <dbReference type="PROSITE" id="PS51186"/>
    </source>
</evidence>
<dbReference type="InterPro" id="IPR000182">
    <property type="entry name" value="GNAT_dom"/>
</dbReference>
<accession>A0A2N3LHU7</accession>
<dbReference type="GO" id="GO:0005737">
    <property type="term" value="C:cytoplasm"/>
    <property type="evidence" value="ECO:0007669"/>
    <property type="project" value="TreeGrafter"/>
</dbReference>
<dbReference type="PROSITE" id="PS51186">
    <property type="entry name" value="GNAT"/>
    <property type="match status" value="1"/>
</dbReference>
<dbReference type="AlphaFoldDB" id="A0A2N3LHU7"/>
<dbReference type="Gene3D" id="3.40.630.30">
    <property type="match status" value="1"/>
</dbReference>
<dbReference type="SUPFAM" id="SSF55729">
    <property type="entry name" value="Acyl-CoA N-acyltransferases (Nat)"/>
    <property type="match status" value="1"/>
</dbReference>
<organism evidence="2 3">
    <name type="scientific">Heyndrickxia camelliae</name>
    <dbReference type="NCBI Taxonomy" id="1707093"/>
    <lineage>
        <taxon>Bacteria</taxon>
        <taxon>Bacillati</taxon>
        <taxon>Bacillota</taxon>
        <taxon>Bacilli</taxon>
        <taxon>Bacillales</taxon>
        <taxon>Bacillaceae</taxon>
        <taxon>Heyndrickxia</taxon>
    </lineage>
</organism>
<evidence type="ECO:0000313" key="2">
    <source>
        <dbReference type="EMBL" id="PKR84186.1"/>
    </source>
</evidence>
<dbReference type="PANTHER" id="PTHR43792">
    <property type="entry name" value="GNAT FAMILY, PUTATIVE (AFU_ORTHOLOGUE AFUA_3G00765)-RELATED-RELATED"/>
    <property type="match status" value="1"/>
</dbReference>
<dbReference type="InterPro" id="IPR051531">
    <property type="entry name" value="N-acetyltransferase"/>
</dbReference>
<evidence type="ECO:0000313" key="3">
    <source>
        <dbReference type="Proteomes" id="UP000233440"/>
    </source>
</evidence>
<dbReference type="OrthoDB" id="9785602at2"/>
<gene>
    <name evidence="2" type="ORF">CWO92_15390</name>
</gene>
<feature type="domain" description="N-acetyltransferase" evidence="1">
    <location>
        <begin position="18"/>
        <end position="184"/>
    </location>
</feature>
<sequence>MEVEKIYAALPVLETERLLLRKVTLEDVEDIFAYGSKEEVTKYVTWDRHRSLADTEEFVRFVLNQYENNKVSPWGIEYKENGRLIGTIDFVSWQPKHHTAEIGYVISPDYWGKGIGTEAAKKVIEFGFENMDLVRIQARCFIANIGSSRVMEKAGMSFEGISRKVAFIKGEHHDLKVYSILRDEFMHSRTVEGGRREKSSAFK</sequence>
<dbReference type="InterPro" id="IPR016181">
    <property type="entry name" value="Acyl_CoA_acyltransferase"/>
</dbReference>
<dbReference type="Pfam" id="PF13302">
    <property type="entry name" value="Acetyltransf_3"/>
    <property type="match status" value="1"/>
</dbReference>
<keyword evidence="3" id="KW-1185">Reference proteome</keyword>
<comment type="caution">
    <text evidence="2">The sequence shown here is derived from an EMBL/GenBank/DDBJ whole genome shotgun (WGS) entry which is preliminary data.</text>
</comment>
<keyword evidence="2" id="KW-0808">Transferase</keyword>
<protein>
    <submittedName>
        <fullName evidence="2">GNAT family N-acetyltransferase</fullName>
    </submittedName>
</protein>
<dbReference type="GO" id="GO:0008999">
    <property type="term" value="F:protein-N-terminal-alanine acetyltransferase activity"/>
    <property type="evidence" value="ECO:0007669"/>
    <property type="project" value="TreeGrafter"/>
</dbReference>
<dbReference type="EMBL" id="PIQO01000012">
    <property type="protein sequence ID" value="PKR84186.1"/>
    <property type="molecule type" value="Genomic_DNA"/>
</dbReference>
<name>A0A2N3LHU7_9BACI</name>
<dbReference type="PANTHER" id="PTHR43792:SF9">
    <property type="entry name" value="RIBOSOMAL-PROTEIN-ALANINE ACETYLTRANSFERASE"/>
    <property type="match status" value="1"/>
</dbReference>
<dbReference type="Proteomes" id="UP000233440">
    <property type="component" value="Unassembled WGS sequence"/>
</dbReference>
<proteinExistence type="predicted"/>
<dbReference type="CDD" id="cd04301">
    <property type="entry name" value="NAT_SF"/>
    <property type="match status" value="1"/>
</dbReference>
<reference evidence="2 3" key="1">
    <citation type="submission" date="2017-11" db="EMBL/GenBank/DDBJ databases">
        <title>Bacillus camelliae sp. nov., isolated from pu'er tea.</title>
        <authorList>
            <person name="Niu L."/>
        </authorList>
    </citation>
    <scope>NUCLEOTIDE SEQUENCE [LARGE SCALE GENOMIC DNA]</scope>
    <source>
        <strain evidence="2 3">7578-1</strain>
    </source>
</reference>